<name>A0A9X2L241_9BACT</name>
<reference evidence="8" key="1">
    <citation type="submission" date="2022-06" db="EMBL/GenBank/DDBJ databases">
        <title>Gracilimonas sp. CAU 1638 isolated from sea sediment.</title>
        <authorList>
            <person name="Kim W."/>
        </authorList>
    </citation>
    <scope>NUCLEOTIDE SEQUENCE</scope>
    <source>
        <strain evidence="8">CAU 1638</strain>
    </source>
</reference>
<dbReference type="InterPro" id="IPR018297">
    <property type="entry name" value="A/G_cyclase_CS"/>
</dbReference>
<dbReference type="InterPro" id="IPR001789">
    <property type="entry name" value="Sig_transdc_resp-reg_receiver"/>
</dbReference>
<keyword evidence="3" id="KW-0597">Phosphoprotein</keyword>
<evidence type="ECO:0000256" key="3">
    <source>
        <dbReference type="PROSITE-ProRule" id="PRU00169"/>
    </source>
</evidence>
<organism evidence="8 9">
    <name type="scientific">Gracilimonas sediminicola</name>
    <dbReference type="NCBI Taxonomy" id="2952158"/>
    <lineage>
        <taxon>Bacteria</taxon>
        <taxon>Pseudomonadati</taxon>
        <taxon>Balneolota</taxon>
        <taxon>Balneolia</taxon>
        <taxon>Balneolales</taxon>
        <taxon>Balneolaceae</taxon>
        <taxon>Gracilimonas</taxon>
    </lineage>
</organism>
<feature type="coiled-coil region" evidence="5">
    <location>
        <begin position="172"/>
        <end position="199"/>
    </location>
</feature>
<dbReference type="InterPro" id="IPR001054">
    <property type="entry name" value="A/G_cyclase"/>
</dbReference>
<dbReference type="PROSITE" id="PS00452">
    <property type="entry name" value="GUANYLATE_CYCLASE_1"/>
    <property type="match status" value="1"/>
</dbReference>
<dbReference type="GO" id="GO:0070482">
    <property type="term" value="P:response to oxygen levels"/>
    <property type="evidence" value="ECO:0007669"/>
    <property type="project" value="TreeGrafter"/>
</dbReference>
<dbReference type="SUPFAM" id="SSF52172">
    <property type="entry name" value="CheY-like"/>
    <property type="match status" value="1"/>
</dbReference>
<dbReference type="RefSeq" id="WP_255132934.1">
    <property type="nucleotide sequence ID" value="NZ_JANDBC010000001.1"/>
</dbReference>
<dbReference type="PROSITE" id="PS50125">
    <property type="entry name" value="GUANYLATE_CYCLASE_2"/>
    <property type="match status" value="1"/>
</dbReference>
<dbReference type="GO" id="GO:0019934">
    <property type="term" value="P:cGMP-mediated signaling"/>
    <property type="evidence" value="ECO:0007669"/>
    <property type="project" value="TreeGrafter"/>
</dbReference>
<dbReference type="Pfam" id="PF00072">
    <property type="entry name" value="Response_reg"/>
    <property type="match status" value="1"/>
</dbReference>
<evidence type="ECO:0000256" key="5">
    <source>
        <dbReference type="SAM" id="Coils"/>
    </source>
</evidence>
<evidence type="ECO:0000259" key="7">
    <source>
        <dbReference type="PROSITE" id="PS50125"/>
    </source>
</evidence>
<comment type="caution">
    <text evidence="8">The sequence shown here is derived from an EMBL/GenBank/DDBJ whole genome shotgun (WGS) entry which is preliminary data.</text>
</comment>
<dbReference type="Proteomes" id="UP001139125">
    <property type="component" value="Unassembled WGS sequence"/>
</dbReference>
<feature type="domain" description="Guanylate cyclase" evidence="7">
    <location>
        <begin position="224"/>
        <end position="354"/>
    </location>
</feature>
<evidence type="ECO:0000256" key="1">
    <source>
        <dbReference type="ARBA" id="ARBA00022741"/>
    </source>
</evidence>
<protein>
    <submittedName>
        <fullName evidence="8">Response regulator</fullName>
    </submittedName>
</protein>
<feature type="modified residue" description="4-aspartylphosphate" evidence="3">
    <location>
        <position position="56"/>
    </location>
</feature>
<proteinExistence type="inferred from homology"/>
<dbReference type="SUPFAM" id="SSF55073">
    <property type="entry name" value="Nucleotide cyclase"/>
    <property type="match status" value="1"/>
</dbReference>
<evidence type="ECO:0000256" key="4">
    <source>
        <dbReference type="RuleBase" id="RU000405"/>
    </source>
</evidence>
<evidence type="ECO:0000313" key="8">
    <source>
        <dbReference type="EMBL" id="MCP9290658.1"/>
    </source>
</evidence>
<keyword evidence="1" id="KW-0547">Nucleotide-binding</keyword>
<dbReference type="PROSITE" id="PS50110">
    <property type="entry name" value="RESPONSE_REGULATORY"/>
    <property type="match status" value="1"/>
</dbReference>
<evidence type="ECO:0000313" key="9">
    <source>
        <dbReference type="Proteomes" id="UP001139125"/>
    </source>
</evidence>
<dbReference type="GO" id="GO:0004016">
    <property type="term" value="F:adenylate cyclase activity"/>
    <property type="evidence" value="ECO:0007669"/>
    <property type="project" value="UniProtKB-ARBA"/>
</dbReference>
<dbReference type="AlphaFoldDB" id="A0A9X2L241"/>
<gene>
    <name evidence="8" type="ORF">NM125_03555</name>
</gene>
<dbReference type="InterPro" id="IPR011006">
    <property type="entry name" value="CheY-like_superfamily"/>
</dbReference>
<dbReference type="GO" id="GO:0000160">
    <property type="term" value="P:phosphorelay signal transduction system"/>
    <property type="evidence" value="ECO:0007669"/>
    <property type="project" value="InterPro"/>
</dbReference>
<dbReference type="PANTHER" id="PTHR45655:SF13">
    <property type="entry name" value="SOLUBLE GUANYLATE CYCLASE GCY-32-RELATED"/>
    <property type="match status" value="1"/>
</dbReference>
<dbReference type="Gene3D" id="3.40.50.2300">
    <property type="match status" value="1"/>
</dbReference>
<dbReference type="InterPro" id="IPR029787">
    <property type="entry name" value="Nucleotide_cyclase"/>
</dbReference>
<accession>A0A9X2L241</accession>
<feature type="domain" description="Response regulatory" evidence="6">
    <location>
        <begin position="7"/>
        <end position="123"/>
    </location>
</feature>
<keyword evidence="2 4" id="KW-0456">Lyase</keyword>
<dbReference type="CDD" id="cd07302">
    <property type="entry name" value="CHD"/>
    <property type="match status" value="1"/>
</dbReference>
<dbReference type="GO" id="GO:0008074">
    <property type="term" value="C:guanylate cyclase complex, soluble"/>
    <property type="evidence" value="ECO:0007669"/>
    <property type="project" value="TreeGrafter"/>
</dbReference>
<dbReference type="SMART" id="SM00044">
    <property type="entry name" value="CYCc"/>
    <property type="match status" value="1"/>
</dbReference>
<comment type="similarity">
    <text evidence="4">Belongs to the adenylyl cyclase class-4/guanylyl cyclase family.</text>
</comment>
<dbReference type="Gene3D" id="3.30.70.1230">
    <property type="entry name" value="Nucleotide cyclase"/>
    <property type="match status" value="1"/>
</dbReference>
<dbReference type="PANTHER" id="PTHR45655">
    <property type="entry name" value="GUANYLATE CYCLASE SOLUBLE SUBUNIT BETA-2"/>
    <property type="match status" value="1"/>
</dbReference>
<evidence type="ECO:0000259" key="6">
    <source>
        <dbReference type="PROSITE" id="PS50110"/>
    </source>
</evidence>
<sequence length="434" mass="49807">MLETKLRILVVDDHPALVTLTRHKLIQKGYEVLTAQNGEDALELTRTEYPDLILSDVDMPIMDGFELCEHIKKDTRLNKIPIILVTSMVTTEHIMKGIEAGADNYLTKPFDDETLYSKIDELMLNPPPPVKEDDTVKVEIEGKEYEIKADYSYLVNLLISTYKNTLAQNNQLSRMQSGLNAANKELELTKNEHEELIHNIFPEKIAENLLAYGTVTPERYHDTTIMFTDFEGFTKVVPELSPEKLIESLSFYFDRFDEYTRQHNLIKIKTIGDSYMAAGGIPERNQSHPIDTILTALKIRDFVQSFGDKNQSDTPYLPVRIGIHTGKVVVGVIGKTRFAYDIWGETVNVASRLEEHSRENSINISESTYERVKDFFECESRGEIETKYIGNLKMYFVKRIKPELSEDAEGIFPNRLFIREYNSLIRTAGEDNDE</sequence>
<dbReference type="GO" id="GO:0000166">
    <property type="term" value="F:nucleotide binding"/>
    <property type="evidence" value="ECO:0007669"/>
    <property type="project" value="UniProtKB-KW"/>
</dbReference>
<dbReference type="Pfam" id="PF00211">
    <property type="entry name" value="Guanylate_cyc"/>
    <property type="match status" value="1"/>
</dbReference>
<dbReference type="SMART" id="SM00448">
    <property type="entry name" value="REC"/>
    <property type="match status" value="1"/>
</dbReference>
<evidence type="ECO:0000256" key="2">
    <source>
        <dbReference type="ARBA" id="ARBA00023239"/>
    </source>
</evidence>
<dbReference type="GO" id="GO:0004383">
    <property type="term" value="F:guanylate cyclase activity"/>
    <property type="evidence" value="ECO:0007669"/>
    <property type="project" value="TreeGrafter"/>
</dbReference>
<keyword evidence="9" id="KW-1185">Reference proteome</keyword>
<keyword evidence="5" id="KW-0175">Coiled coil</keyword>
<dbReference type="EMBL" id="JANDBC010000001">
    <property type="protein sequence ID" value="MCP9290658.1"/>
    <property type="molecule type" value="Genomic_DNA"/>
</dbReference>